<evidence type="ECO:0000313" key="8">
    <source>
        <dbReference type="Proteomes" id="UP001155587"/>
    </source>
</evidence>
<evidence type="ECO:0000256" key="2">
    <source>
        <dbReference type="ARBA" id="ARBA00012528"/>
    </source>
</evidence>
<dbReference type="PANTHER" id="PTHR45138">
    <property type="entry name" value="REGULATORY COMPONENTS OF SENSORY TRANSDUCTION SYSTEM"/>
    <property type="match status" value="1"/>
</dbReference>
<reference evidence="7" key="1">
    <citation type="submission" date="2022-02" db="EMBL/GenBank/DDBJ databases">
        <title>Vibrio sp. nov, a new bacterium isolated from seawater.</title>
        <authorList>
            <person name="Yuan Y."/>
        </authorList>
    </citation>
    <scope>NUCLEOTIDE SEQUENCE</scope>
    <source>
        <strain evidence="7">ZSDZ65</strain>
    </source>
</reference>
<dbReference type="RefSeq" id="WP_265674449.1">
    <property type="nucleotide sequence ID" value="NZ_JAKRRY010000008.1"/>
</dbReference>
<dbReference type="SUPFAM" id="SSF55073">
    <property type="entry name" value="Nucleotide cyclase"/>
    <property type="match status" value="1"/>
</dbReference>
<dbReference type="InterPro" id="IPR013656">
    <property type="entry name" value="PAS_4"/>
</dbReference>
<accession>A0A9X3HVY2</accession>
<dbReference type="GO" id="GO:0052621">
    <property type="term" value="F:diguanylate cyclase activity"/>
    <property type="evidence" value="ECO:0007669"/>
    <property type="project" value="UniProtKB-EC"/>
</dbReference>
<dbReference type="PROSITE" id="PS50113">
    <property type="entry name" value="PAC"/>
    <property type="match status" value="1"/>
</dbReference>
<evidence type="ECO:0000259" key="6">
    <source>
        <dbReference type="PROSITE" id="PS50887"/>
    </source>
</evidence>
<dbReference type="Pfam" id="PF00990">
    <property type="entry name" value="GGDEF"/>
    <property type="match status" value="1"/>
</dbReference>
<dbReference type="AlphaFoldDB" id="A0A9X3HVY2"/>
<evidence type="ECO:0000313" key="7">
    <source>
        <dbReference type="EMBL" id="MCW8346055.1"/>
    </source>
</evidence>
<dbReference type="PROSITE" id="PS50112">
    <property type="entry name" value="PAS"/>
    <property type="match status" value="1"/>
</dbReference>
<dbReference type="InterPro" id="IPR035965">
    <property type="entry name" value="PAS-like_dom_sf"/>
</dbReference>
<dbReference type="SMART" id="SM00267">
    <property type="entry name" value="GGDEF"/>
    <property type="match status" value="1"/>
</dbReference>
<feature type="domain" description="GGDEF" evidence="6">
    <location>
        <begin position="163"/>
        <end position="296"/>
    </location>
</feature>
<dbReference type="InterPro" id="IPR000160">
    <property type="entry name" value="GGDEF_dom"/>
</dbReference>
<proteinExistence type="predicted"/>
<protein>
    <recommendedName>
        <fullName evidence="2">diguanylate cyclase</fullName>
        <ecNumber evidence="2">2.7.7.65</ecNumber>
    </recommendedName>
</protein>
<comment type="cofactor">
    <cofactor evidence="1">
        <name>Mg(2+)</name>
        <dbReference type="ChEBI" id="CHEBI:18420"/>
    </cofactor>
</comment>
<dbReference type="CDD" id="cd00130">
    <property type="entry name" value="PAS"/>
    <property type="match status" value="1"/>
</dbReference>
<dbReference type="Gene3D" id="3.30.450.20">
    <property type="entry name" value="PAS domain"/>
    <property type="match status" value="1"/>
</dbReference>
<evidence type="ECO:0000256" key="1">
    <source>
        <dbReference type="ARBA" id="ARBA00001946"/>
    </source>
</evidence>
<evidence type="ECO:0000256" key="3">
    <source>
        <dbReference type="ARBA" id="ARBA00034247"/>
    </source>
</evidence>
<dbReference type="InterPro" id="IPR000014">
    <property type="entry name" value="PAS"/>
</dbReference>
<name>A0A9X3HVY2_9VIBR</name>
<dbReference type="Proteomes" id="UP001155587">
    <property type="component" value="Unassembled WGS sequence"/>
</dbReference>
<dbReference type="CDD" id="cd01949">
    <property type="entry name" value="GGDEF"/>
    <property type="match status" value="1"/>
</dbReference>
<dbReference type="PANTHER" id="PTHR45138:SF9">
    <property type="entry name" value="DIGUANYLATE CYCLASE DGCM-RELATED"/>
    <property type="match status" value="1"/>
</dbReference>
<gene>
    <name evidence="7" type="ORF">MD535_08545</name>
</gene>
<dbReference type="GO" id="GO:1902201">
    <property type="term" value="P:negative regulation of bacterial-type flagellum-dependent cell motility"/>
    <property type="evidence" value="ECO:0007669"/>
    <property type="project" value="TreeGrafter"/>
</dbReference>
<comment type="catalytic activity">
    <reaction evidence="3">
        <text>2 GTP = 3',3'-c-di-GMP + 2 diphosphate</text>
        <dbReference type="Rhea" id="RHEA:24898"/>
        <dbReference type="ChEBI" id="CHEBI:33019"/>
        <dbReference type="ChEBI" id="CHEBI:37565"/>
        <dbReference type="ChEBI" id="CHEBI:58805"/>
        <dbReference type="EC" id="2.7.7.65"/>
    </reaction>
</comment>
<dbReference type="SUPFAM" id="SSF55785">
    <property type="entry name" value="PYP-like sensor domain (PAS domain)"/>
    <property type="match status" value="1"/>
</dbReference>
<dbReference type="InterPro" id="IPR043128">
    <property type="entry name" value="Rev_trsase/Diguanyl_cyclase"/>
</dbReference>
<feature type="domain" description="PAC" evidence="5">
    <location>
        <begin position="80"/>
        <end position="131"/>
    </location>
</feature>
<comment type="caution">
    <text evidence="7">The sequence shown here is derived from an EMBL/GenBank/DDBJ whole genome shotgun (WGS) entry which is preliminary data.</text>
</comment>
<dbReference type="NCBIfam" id="TIGR00254">
    <property type="entry name" value="GGDEF"/>
    <property type="match status" value="1"/>
</dbReference>
<dbReference type="InterPro" id="IPR050469">
    <property type="entry name" value="Diguanylate_Cyclase"/>
</dbReference>
<dbReference type="GO" id="GO:0005886">
    <property type="term" value="C:plasma membrane"/>
    <property type="evidence" value="ECO:0007669"/>
    <property type="project" value="TreeGrafter"/>
</dbReference>
<dbReference type="SMART" id="SM00091">
    <property type="entry name" value="PAS"/>
    <property type="match status" value="1"/>
</dbReference>
<dbReference type="Gene3D" id="3.30.70.270">
    <property type="match status" value="1"/>
</dbReference>
<dbReference type="EMBL" id="JAKRRY010000008">
    <property type="protein sequence ID" value="MCW8346055.1"/>
    <property type="molecule type" value="Genomic_DNA"/>
</dbReference>
<feature type="domain" description="PAS" evidence="4">
    <location>
        <begin position="7"/>
        <end position="65"/>
    </location>
</feature>
<keyword evidence="8" id="KW-1185">Reference proteome</keyword>
<dbReference type="Pfam" id="PF08448">
    <property type="entry name" value="PAS_4"/>
    <property type="match status" value="1"/>
</dbReference>
<evidence type="ECO:0000259" key="4">
    <source>
        <dbReference type="PROSITE" id="PS50112"/>
    </source>
</evidence>
<dbReference type="NCBIfam" id="TIGR00229">
    <property type="entry name" value="sensory_box"/>
    <property type="match status" value="1"/>
</dbReference>
<dbReference type="InterPro" id="IPR000700">
    <property type="entry name" value="PAS-assoc_C"/>
</dbReference>
<dbReference type="PROSITE" id="PS50887">
    <property type="entry name" value="GGDEF"/>
    <property type="match status" value="1"/>
</dbReference>
<dbReference type="EC" id="2.7.7.65" evidence="2"/>
<sequence>MTQLDISKVDFKQAFNRLDSYFFIKDAQGCYVFVNEAICQLFNLSSEQILGKKDDAFFNLNDSDDILVNDQLVLSGHTVSKLEKNILKDNRVRYYQNMKSPLFNSDGEVIGIFGIAIDVSDTIAKHNELETMVIRDELTGVYNRRFLETQLAREYASFQRHKQPFSFLMLDVDNFKLINDALGHSSGDHVLHEIGKIMLESLRVEDYCCRFGGDEFAILLPNTELREAFFLGERLREKVEAFKFTCVEGRIFSVTVSIGVSHLTEQQEQGKLANVADAALMQAKRNSKNLTLVSCHKQTSITKCIDCNLCDLASGDEPPDDES</sequence>
<evidence type="ECO:0000259" key="5">
    <source>
        <dbReference type="PROSITE" id="PS50113"/>
    </source>
</evidence>
<dbReference type="InterPro" id="IPR029787">
    <property type="entry name" value="Nucleotide_cyclase"/>
</dbReference>
<dbReference type="GO" id="GO:0043709">
    <property type="term" value="P:cell adhesion involved in single-species biofilm formation"/>
    <property type="evidence" value="ECO:0007669"/>
    <property type="project" value="TreeGrafter"/>
</dbReference>
<organism evidence="7 8">
    <name type="scientific">Vibrio qingdaonensis</name>
    <dbReference type="NCBI Taxonomy" id="2829491"/>
    <lineage>
        <taxon>Bacteria</taxon>
        <taxon>Pseudomonadati</taxon>
        <taxon>Pseudomonadota</taxon>
        <taxon>Gammaproteobacteria</taxon>
        <taxon>Vibrionales</taxon>
        <taxon>Vibrionaceae</taxon>
        <taxon>Vibrio</taxon>
    </lineage>
</organism>
<dbReference type="FunFam" id="3.30.70.270:FF:000001">
    <property type="entry name" value="Diguanylate cyclase domain protein"/>
    <property type="match status" value="1"/>
</dbReference>